<evidence type="ECO:0000256" key="4">
    <source>
        <dbReference type="ARBA" id="ARBA00023002"/>
    </source>
</evidence>
<dbReference type="InterPro" id="IPR012131">
    <property type="entry name" value="Hstdl_DH"/>
</dbReference>
<accession>A0ABQ0JAV9</accession>
<keyword evidence="2" id="KW-0479">Metal-binding</keyword>
<dbReference type="GO" id="GO:0004399">
    <property type="term" value="F:histidinol dehydrogenase activity"/>
    <property type="evidence" value="ECO:0007669"/>
    <property type="project" value="UniProtKB-EC"/>
</dbReference>
<dbReference type="InterPro" id="IPR001692">
    <property type="entry name" value="Histidinol_DH_CS"/>
</dbReference>
<keyword evidence="7" id="KW-1185">Reference proteome</keyword>
<sequence>MRTVVWQHLSQSQQESVLERPAITEGANITAAVTEVINQVRSEGDKALLDLTEKFDRVRPESIRVSADEIEAASARLSDNMKQALEQAYSNIAKFHKAQRPEALRVETQPGVVCEQVTRPINKVGLYIPGGSAPLPSTVLMLGVPAQIAGCRKVVLCSPPPIADEILYVAKLCKIDEVYNVGGGQAVAAMAYGTETVSKVDKIFGPGNAYVTEAKRQVSNDFRGAAIDMPAGPSEVLVIADESADPDFVASDLLSQAEHGPDSQVVLVTPSPVIADQVTEAVKRQLKQLSRADIAEKALGSSLIIIAESLTQCVSISNYYGPEHLIVQTKSPRELLPLLDNAGSIFLGDWSPESAVTMRRVQTTYCRLTVTRAPIQALA</sequence>
<dbReference type="SUPFAM" id="SSF53720">
    <property type="entry name" value="ALDH-like"/>
    <property type="match status" value="1"/>
</dbReference>
<comment type="caution">
    <text evidence="6">The sequence shown here is derived from an EMBL/GenBank/DDBJ whole genome shotgun (WGS) entry which is preliminary data.</text>
</comment>
<proteinExistence type="inferred from homology"/>
<dbReference type="EC" id="1.1.1.23" evidence="6"/>
<dbReference type="InterPro" id="IPR016161">
    <property type="entry name" value="Ald_DH/histidinol_DH"/>
</dbReference>
<dbReference type="EMBL" id="BBMS01000009">
    <property type="protein sequence ID" value="GAL25355.1"/>
    <property type="molecule type" value="Genomic_DNA"/>
</dbReference>
<keyword evidence="4 6" id="KW-0560">Oxidoreductase</keyword>
<evidence type="ECO:0000256" key="3">
    <source>
        <dbReference type="ARBA" id="ARBA00022833"/>
    </source>
</evidence>
<dbReference type="PRINTS" id="PR00083">
    <property type="entry name" value="HOLDHDRGNASE"/>
</dbReference>
<evidence type="ECO:0000313" key="6">
    <source>
        <dbReference type="EMBL" id="GAL25355.1"/>
    </source>
</evidence>
<dbReference type="Pfam" id="PF00815">
    <property type="entry name" value="Histidinol_dh"/>
    <property type="match status" value="1"/>
</dbReference>
<evidence type="ECO:0000256" key="5">
    <source>
        <dbReference type="RuleBase" id="RU004175"/>
    </source>
</evidence>
<comment type="similarity">
    <text evidence="5">Belongs to the histidinol dehydrogenase family.</text>
</comment>
<organism evidence="6 7">
    <name type="scientific">Vibrio variabilis</name>
    <dbReference type="NCBI Taxonomy" id="990271"/>
    <lineage>
        <taxon>Bacteria</taxon>
        <taxon>Pseudomonadati</taxon>
        <taxon>Pseudomonadota</taxon>
        <taxon>Gammaproteobacteria</taxon>
        <taxon>Vibrionales</taxon>
        <taxon>Vibrionaceae</taxon>
        <taxon>Vibrio</taxon>
    </lineage>
</organism>
<dbReference type="PROSITE" id="PS00611">
    <property type="entry name" value="HISOL_DEHYDROGENASE"/>
    <property type="match status" value="1"/>
</dbReference>
<keyword evidence="3" id="KW-0862">Zinc</keyword>
<dbReference type="NCBIfam" id="TIGR00069">
    <property type="entry name" value="hisD"/>
    <property type="match status" value="1"/>
</dbReference>
<dbReference type="Gene3D" id="3.40.50.1980">
    <property type="entry name" value="Nitrogenase molybdenum iron protein domain"/>
    <property type="match status" value="2"/>
</dbReference>
<dbReference type="PANTHER" id="PTHR21256">
    <property type="entry name" value="HISTIDINOL DEHYDROGENASE HDH"/>
    <property type="match status" value="1"/>
</dbReference>
<reference evidence="7" key="1">
    <citation type="submission" date="2014-09" db="EMBL/GenBank/DDBJ databases">
        <title>Vibrio variabilis JCM 19239. (C206) whole genome shotgun sequence.</title>
        <authorList>
            <person name="Sawabe T."/>
            <person name="Meirelles P."/>
            <person name="Nakanishi M."/>
            <person name="Sayaka M."/>
            <person name="Hattori M."/>
            <person name="Ohkuma M."/>
        </authorList>
    </citation>
    <scope>NUCLEOTIDE SEQUENCE [LARGE SCALE GENOMIC DNA]</scope>
    <source>
        <strain evidence="7">JCM 19239</strain>
    </source>
</reference>
<evidence type="ECO:0000256" key="1">
    <source>
        <dbReference type="ARBA" id="ARBA00001947"/>
    </source>
</evidence>
<dbReference type="Gene3D" id="1.20.5.1300">
    <property type="match status" value="1"/>
</dbReference>
<dbReference type="Proteomes" id="UP000029223">
    <property type="component" value="Unassembled WGS sequence"/>
</dbReference>
<evidence type="ECO:0000256" key="2">
    <source>
        <dbReference type="ARBA" id="ARBA00022723"/>
    </source>
</evidence>
<dbReference type="PANTHER" id="PTHR21256:SF2">
    <property type="entry name" value="HISTIDINE BIOSYNTHESIS TRIFUNCTIONAL PROTEIN"/>
    <property type="match status" value="1"/>
</dbReference>
<name>A0ABQ0JAV9_9VIBR</name>
<evidence type="ECO:0000313" key="7">
    <source>
        <dbReference type="Proteomes" id="UP000029223"/>
    </source>
</evidence>
<dbReference type="CDD" id="cd06572">
    <property type="entry name" value="Histidinol_dh"/>
    <property type="match status" value="1"/>
</dbReference>
<protein>
    <submittedName>
        <fullName evidence="6">Histidinol dehydrogenase</fullName>
        <ecNumber evidence="6">1.1.1.23</ecNumber>
    </submittedName>
</protein>
<comment type="cofactor">
    <cofactor evidence="1">
        <name>Zn(2+)</name>
        <dbReference type="ChEBI" id="CHEBI:29105"/>
    </cofactor>
</comment>
<gene>
    <name evidence="6" type="ORF">JCM19239_6275</name>
</gene>